<evidence type="ECO:0000256" key="2">
    <source>
        <dbReference type="SAM" id="Phobius"/>
    </source>
</evidence>
<dbReference type="AlphaFoldDB" id="A0AAD7K247"/>
<feature type="transmembrane region" description="Helical" evidence="2">
    <location>
        <begin position="144"/>
        <end position="165"/>
    </location>
</feature>
<dbReference type="EMBL" id="JARJLG010000012">
    <property type="protein sequence ID" value="KAJ7776651.1"/>
    <property type="molecule type" value="Genomic_DNA"/>
</dbReference>
<accession>A0AAD7K247</accession>
<feature type="region of interest" description="Disordered" evidence="1">
    <location>
        <begin position="180"/>
        <end position="208"/>
    </location>
</feature>
<dbReference type="Proteomes" id="UP001215280">
    <property type="component" value="Unassembled WGS sequence"/>
</dbReference>
<organism evidence="3 4">
    <name type="scientific">Mycena maculata</name>
    <dbReference type="NCBI Taxonomy" id="230809"/>
    <lineage>
        <taxon>Eukaryota</taxon>
        <taxon>Fungi</taxon>
        <taxon>Dikarya</taxon>
        <taxon>Basidiomycota</taxon>
        <taxon>Agaricomycotina</taxon>
        <taxon>Agaricomycetes</taxon>
        <taxon>Agaricomycetidae</taxon>
        <taxon>Agaricales</taxon>
        <taxon>Marasmiineae</taxon>
        <taxon>Mycenaceae</taxon>
        <taxon>Mycena</taxon>
    </lineage>
</organism>
<feature type="compositionally biased region" description="Low complexity" evidence="1">
    <location>
        <begin position="183"/>
        <end position="208"/>
    </location>
</feature>
<evidence type="ECO:0000313" key="3">
    <source>
        <dbReference type="EMBL" id="KAJ7776651.1"/>
    </source>
</evidence>
<reference evidence="3" key="1">
    <citation type="submission" date="2023-03" db="EMBL/GenBank/DDBJ databases">
        <title>Massive genome expansion in bonnet fungi (Mycena s.s.) driven by repeated elements and novel gene families across ecological guilds.</title>
        <authorList>
            <consortium name="Lawrence Berkeley National Laboratory"/>
            <person name="Harder C.B."/>
            <person name="Miyauchi S."/>
            <person name="Viragh M."/>
            <person name="Kuo A."/>
            <person name="Thoen E."/>
            <person name="Andreopoulos B."/>
            <person name="Lu D."/>
            <person name="Skrede I."/>
            <person name="Drula E."/>
            <person name="Henrissat B."/>
            <person name="Morin E."/>
            <person name="Kohler A."/>
            <person name="Barry K."/>
            <person name="LaButti K."/>
            <person name="Morin E."/>
            <person name="Salamov A."/>
            <person name="Lipzen A."/>
            <person name="Mereny Z."/>
            <person name="Hegedus B."/>
            <person name="Baldrian P."/>
            <person name="Stursova M."/>
            <person name="Weitz H."/>
            <person name="Taylor A."/>
            <person name="Grigoriev I.V."/>
            <person name="Nagy L.G."/>
            <person name="Martin F."/>
            <person name="Kauserud H."/>
        </authorList>
    </citation>
    <scope>NUCLEOTIDE SEQUENCE</scope>
    <source>
        <strain evidence="3">CBHHK188m</strain>
    </source>
</reference>
<evidence type="ECO:0000256" key="1">
    <source>
        <dbReference type="SAM" id="MobiDB-lite"/>
    </source>
</evidence>
<comment type="caution">
    <text evidence="3">The sequence shown here is derived from an EMBL/GenBank/DDBJ whole genome shotgun (WGS) entry which is preliminary data.</text>
</comment>
<sequence length="257" mass="27263">MPYATLREAAGLCGVIDQLCVDGRHGVRAMRAVLRADPPQYQILHCLYNCVHTSALPAGAPAPAPLPCSSPRRPRFHAPRCPPPPPLLRSSLPCRPRLPLRPSFLLCSLLPRCCSSPPAPPMPPPLAAGSVPAATLLAAPSPPLLLFTAPAAPAFALLVTAPVLFRCIRTFSLRRYPARHTVPTRTSRPRSSPSTAHPMLRRPSPSAASARRAHPFRCVRAACPSLGLCAPGGAVVWVGCAPLLYVPPPIRAPCTFG</sequence>
<keyword evidence="2" id="KW-0812">Transmembrane</keyword>
<keyword evidence="4" id="KW-1185">Reference proteome</keyword>
<keyword evidence="2" id="KW-0472">Membrane</keyword>
<name>A0AAD7K247_9AGAR</name>
<protein>
    <submittedName>
        <fullName evidence="3">Uncharacterized protein</fullName>
    </submittedName>
</protein>
<keyword evidence="2" id="KW-1133">Transmembrane helix</keyword>
<gene>
    <name evidence="3" type="ORF">DFH07DRAFT_951787</name>
</gene>
<evidence type="ECO:0000313" key="4">
    <source>
        <dbReference type="Proteomes" id="UP001215280"/>
    </source>
</evidence>
<proteinExistence type="predicted"/>